<comment type="caution">
    <text evidence="9">The sequence shown here is derived from an EMBL/GenBank/DDBJ whole genome shotgun (WGS) entry which is preliminary data.</text>
</comment>
<evidence type="ECO:0000256" key="2">
    <source>
        <dbReference type="ARBA" id="ARBA00022490"/>
    </source>
</evidence>
<evidence type="ECO:0000313" key="9">
    <source>
        <dbReference type="EMBL" id="GGG00480.1"/>
    </source>
</evidence>
<dbReference type="Pfam" id="PF02381">
    <property type="entry name" value="MraZ"/>
    <property type="match status" value="2"/>
</dbReference>
<dbReference type="GO" id="GO:0000976">
    <property type="term" value="F:transcription cis-regulatory region binding"/>
    <property type="evidence" value="ECO:0007669"/>
    <property type="project" value="TreeGrafter"/>
</dbReference>
<dbReference type="NCBIfam" id="TIGR00242">
    <property type="entry name" value="division/cell wall cluster transcriptional repressor MraZ"/>
    <property type="match status" value="1"/>
</dbReference>
<dbReference type="InterPro" id="IPR037914">
    <property type="entry name" value="SpoVT-AbrB_sf"/>
</dbReference>
<evidence type="ECO:0000256" key="6">
    <source>
        <dbReference type="ARBA" id="ARBA00023163"/>
    </source>
</evidence>
<dbReference type="InterPro" id="IPR038619">
    <property type="entry name" value="MraZ_sf"/>
</dbReference>
<dbReference type="AlphaFoldDB" id="A0A917FQU8"/>
<comment type="subunit">
    <text evidence="7">Forms oligomers.</text>
</comment>
<dbReference type="InterPro" id="IPR020603">
    <property type="entry name" value="MraZ_dom"/>
</dbReference>
<dbReference type="SUPFAM" id="SSF89447">
    <property type="entry name" value="AbrB/MazE/MraZ-like"/>
    <property type="match status" value="1"/>
</dbReference>
<feature type="domain" description="SpoVT-AbrB" evidence="8">
    <location>
        <begin position="87"/>
        <end position="130"/>
    </location>
</feature>
<evidence type="ECO:0000256" key="3">
    <source>
        <dbReference type="ARBA" id="ARBA00022737"/>
    </source>
</evidence>
<keyword evidence="6 7" id="KW-0804">Transcription</keyword>
<dbReference type="PANTHER" id="PTHR34701:SF1">
    <property type="entry name" value="TRANSCRIPTIONAL REGULATOR MRAZ"/>
    <property type="match status" value="1"/>
</dbReference>
<dbReference type="Proteomes" id="UP000605253">
    <property type="component" value="Unassembled WGS sequence"/>
</dbReference>
<dbReference type="EMBL" id="BMEO01000012">
    <property type="protein sequence ID" value="GGG00480.1"/>
    <property type="molecule type" value="Genomic_DNA"/>
</dbReference>
<reference evidence="9" key="2">
    <citation type="submission" date="2020-09" db="EMBL/GenBank/DDBJ databases">
        <authorList>
            <person name="Sun Q."/>
            <person name="Zhou Y."/>
        </authorList>
    </citation>
    <scope>NUCLEOTIDE SEQUENCE</scope>
    <source>
        <strain evidence="9">CGMCC 1.12181</strain>
    </source>
</reference>
<dbReference type="PROSITE" id="PS51740">
    <property type="entry name" value="SPOVT_ABRB"/>
    <property type="match status" value="2"/>
</dbReference>
<evidence type="ECO:0000259" key="8">
    <source>
        <dbReference type="PROSITE" id="PS51740"/>
    </source>
</evidence>
<comment type="subcellular location">
    <subcellularLocation>
        <location evidence="7">Cytoplasm</location>
        <location evidence="7">Nucleoid</location>
    </subcellularLocation>
</comment>
<dbReference type="HAMAP" id="MF_01008">
    <property type="entry name" value="MraZ"/>
    <property type="match status" value="1"/>
</dbReference>
<keyword evidence="4 7" id="KW-0805">Transcription regulation</keyword>
<organism evidence="9 10">
    <name type="scientific">Marinicella pacifica</name>
    <dbReference type="NCBI Taxonomy" id="1171543"/>
    <lineage>
        <taxon>Bacteria</taxon>
        <taxon>Pseudomonadati</taxon>
        <taxon>Pseudomonadota</taxon>
        <taxon>Gammaproteobacteria</taxon>
        <taxon>Lysobacterales</taxon>
        <taxon>Marinicellaceae</taxon>
        <taxon>Marinicella</taxon>
    </lineage>
</organism>
<evidence type="ECO:0000256" key="4">
    <source>
        <dbReference type="ARBA" id="ARBA00023015"/>
    </source>
</evidence>
<evidence type="ECO:0000256" key="5">
    <source>
        <dbReference type="ARBA" id="ARBA00023125"/>
    </source>
</evidence>
<keyword evidence="2 7" id="KW-0963">Cytoplasm</keyword>
<evidence type="ECO:0000256" key="7">
    <source>
        <dbReference type="HAMAP-Rule" id="MF_01008"/>
    </source>
</evidence>
<dbReference type="RefSeq" id="WP_229728338.1">
    <property type="nucleotide sequence ID" value="NZ_BAABJF010000009.1"/>
</dbReference>
<dbReference type="InterPro" id="IPR035642">
    <property type="entry name" value="MraZ_N"/>
</dbReference>
<dbReference type="CDD" id="cd16321">
    <property type="entry name" value="MraZ_C"/>
    <property type="match status" value="1"/>
</dbReference>
<comment type="similarity">
    <text evidence="7">Belongs to the MraZ family.</text>
</comment>
<name>A0A917FQU8_9GAMM</name>
<dbReference type="InterPro" id="IPR035644">
    <property type="entry name" value="MraZ_C"/>
</dbReference>
<feature type="domain" description="SpoVT-AbrB" evidence="8">
    <location>
        <begin position="10"/>
        <end position="58"/>
    </location>
</feature>
<evidence type="ECO:0000313" key="10">
    <source>
        <dbReference type="Proteomes" id="UP000605253"/>
    </source>
</evidence>
<keyword evidence="5 7" id="KW-0238">DNA-binding</keyword>
<gene>
    <name evidence="7 9" type="primary">mraZ</name>
    <name evidence="9" type="ORF">GCM10011365_22160</name>
</gene>
<dbReference type="InterPro" id="IPR003444">
    <property type="entry name" value="MraZ"/>
</dbReference>
<proteinExistence type="inferred from homology"/>
<dbReference type="GO" id="GO:0003700">
    <property type="term" value="F:DNA-binding transcription factor activity"/>
    <property type="evidence" value="ECO:0007669"/>
    <property type="project" value="UniProtKB-UniRule"/>
</dbReference>
<protein>
    <recommendedName>
        <fullName evidence="1 7">Transcriptional regulator MraZ</fullName>
    </recommendedName>
</protein>
<dbReference type="PANTHER" id="PTHR34701">
    <property type="entry name" value="TRANSCRIPTIONAL REGULATOR MRAZ"/>
    <property type="match status" value="1"/>
</dbReference>
<dbReference type="GO" id="GO:0005737">
    <property type="term" value="C:cytoplasm"/>
    <property type="evidence" value="ECO:0007669"/>
    <property type="project" value="UniProtKB-UniRule"/>
</dbReference>
<dbReference type="Gene3D" id="3.40.1550.20">
    <property type="entry name" value="Transcriptional regulator MraZ domain"/>
    <property type="match status" value="1"/>
</dbReference>
<keyword evidence="3" id="KW-0677">Repeat</keyword>
<evidence type="ECO:0000256" key="1">
    <source>
        <dbReference type="ARBA" id="ARBA00013860"/>
    </source>
</evidence>
<dbReference type="CDD" id="cd16320">
    <property type="entry name" value="MraZ_N"/>
    <property type="match status" value="1"/>
</dbReference>
<keyword evidence="10" id="KW-1185">Reference proteome</keyword>
<dbReference type="InterPro" id="IPR007159">
    <property type="entry name" value="SpoVT-AbrB_dom"/>
</dbReference>
<reference evidence="9" key="1">
    <citation type="journal article" date="2014" name="Int. J. Syst. Evol. Microbiol.">
        <title>Complete genome sequence of Corynebacterium casei LMG S-19264T (=DSM 44701T), isolated from a smear-ripened cheese.</title>
        <authorList>
            <consortium name="US DOE Joint Genome Institute (JGI-PGF)"/>
            <person name="Walter F."/>
            <person name="Albersmeier A."/>
            <person name="Kalinowski J."/>
            <person name="Ruckert C."/>
        </authorList>
    </citation>
    <scope>NUCLEOTIDE SEQUENCE</scope>
    <source>
        <strain evidence="9">CGMCC 1.12181</strain>
    </source>
</reference>
<dbReference type="GO" id="GO:2000143">
    <property type="term" value="P:negative regulation of DNA-templated transcription initiation"/>
    <property type="evidence" value="ECO:0007669"/>
    <property type="project" value="TreeGrafter"/>
</dbReference>
<accession>A0A917FQU8</accession>
<dbReference type="GO" id="GO:0009295">
    <property type="term" value="C:nucleoid"/>
    <property type="evidence" value="ECO:0007669"/>
    <property type="project" value="UniProtKB-SubCell"/>
</dbReference>
<sequence>MWDKVVFYGEVALNLDAKGRLAIPSMYRDPIASACDNALVLTYNAYENDSLWLYPQAEWEKVRDSVMALSTFDPMHRALQRRLVGSAYHVSPDKGSRILLPVTLRQVASMEKRVVMLGLGKKFEIWNEDALHKQRHQVPAMGGDVSDDMKSLVL</sequence>